<name>A0AA47NMC5_MERPO</name>
<comment type="caution">
    <text evidence="1">The sequence shown here is derived from an EMBL/GenBank/DDBJ whole genome shotgun (WGS) entry which is preliminary data.</text>
</comment>
<evidence type="ECO:0000313" key="1">
    <source>
        <dbReference type="EMBL" id="KAK0131406.1"/>
    </source>
</evidence>
<organism evidence="1 2">
    <name type="scientific">Merluccius polli</name>
    <name type="common">Benguela hake</name>
    <name type="synonym">Merluccius cadenati</name>
    <dbReference type="NCBI Taxonomy" id="89951"/>
    <lineage>
        <taxon>Eukaryota</taxon>
        <taxon>Metazoa</taxon>
        <taxon>Chordata</taxon>
        <taxon>Craniata</taxon>
        <taxon>Vertebrata</taxon>
        <taxon>Euteleostomi</taxon>
        <taxon>Actinopterygii</taxon>
        <taxon>Neopterygii</taxon>
        <taxon>Teleostei</taxon>
        <taxon>Neoteleostei</taxon>
        <taxon>Acanthomorphata</taxon>
        <taxon>Zeiogadaria</taxon>
        <taxon>Gadariae</taxon>
        <taxon>Gadiformes</taxon>
        <taxon>Gadoidei</taxon>
        <taxon>Merlucciidae</taxon>
        <taxon>Merluccius</taxon>
    </lineage>
</organism>
<keyword evidence="2" id="KW-1185">Reference proteome</keyword>
<accession>A0AA47NMC5</accession>
<dbReference type="AlphaFoldDB" id="A0AA47NMC5"/>
<reference evidence="1" key="1">
    <citation type="journal article" date="2023" name="Front. Mar. Sci.">
        <title>A new Merluccius polli reference genome to investigate the effects of global change in West African waters.</title>
        <authorList>
            <person name="Mateo J.L."/>
            <person name="Blanco-Fernandez C."/>
            <person name="Garcia-Vazquez E."/>
            <person name="Machado-Schiaffino G."/>
        </authorList>
    </citation>
    <scope>NUCLEOTIDE SEQUENCE</scope>
    <source>
        <strain evidence="1">C29</strain>
        <tissue evidence="1">Fin</tissue>
    </source>
</reference>
<protein>
    <submittedName>
        <fullName evidence="1">Uncharacterized protein</fullName>
    </submittedName>
</protein>
<gene>
    <name evidence="1" type="ORF">N1851_033898</name>
</gene>
<dbReference type="EMBL" id="JAOPHQ010006546">
    <property type="protein sequence ID" value="KAK0131406.1"/>
    <property type="molecule type" value="Genomic_DNA"/>
</dbReference>
<evidence type="ECO:0000313" key="2">
    <source>
        <dbReference type="Proteomes" id="UP001174136"/>
    </source>
</evidence>
<sequence>MPVLHLFETSVVAVQEDDSALTRSIKSRTLGYLQQMYSDPNTQELLNIATTLDPRFRMNYVSEDNKTDR</sequence>
<proteinExistence type="predicted"/>
<dbReference type="Proteomes" id="UP001174136">
    <property type="component" value="Unassembled WGS sequence"/>
</dbReference>